<dbReference type="Proteomes" id="UP000193411">
    <property type="component" value="Unassembled WGS sequence"/>
</dbReference>
<evidence type="ECO:0000313" key="3">
    <source>
        <dbReference type="Proteomes" id="UP000193411"/>
    </source>
</evidence>
<feature type="region of interest" description="Disordered" evidence="1">
    <location>
        <begin position="180"/>
        <end position="247"/>
    </location>
</feature>
<organism evidence="2 3">
    <name type="scientific">Catenaria anguillulae PL171</name>
    <dbReference type="NCBI Taxonomy" id="765915"/>
    <lineage>
        <taxon>Eukaryota</taxon>
        <taxon>Fungi</taxon>
        <taxon>Fungi incertae sedis</taxon>
        <taxon>Blastocladiomycota</taxon>
        <taxon>Blastocladiomycetes</taxon>
        <taxon>Blastocladiales</taxon>
        <taxon>Catenariaceae</taxon>
        <taxon>Catenaria</taxon>
    </lineage>
</organism>
<proteinExistence type="predicted"/>
<dbReference type="EMBL" id="MCFL01000049">
    <property type="protein sequence ID" value="ORZ32214.1"/>
    <property type="molecule type" value="Genomic_DNA"/>
</dbReference>
<dbReference type="AlphaFoldDB" id="A0A1Y2HDY8"/>
<feature type="compositionally biased region" description="Polar residues" evidence="1">
    <location>
        <begin position="185"/>
        <end position="197"/>
    </location>
</feature>
<name>A0A1Y2HDY8_9FUNG</name>
<sequence length="406" mass="45200">MLITTSFDTTLIDLVYPKHLMTCDPNHPQPLYELDSINRVHIHFPVRKLDCAVIGISAVWRPDGDHSNISHVIHLLDGISLTPMSAISCDGSHMPSEFMAVDAVNKRVLKSMVRLLTFEAEVLEARLPMRLHIHDNDTYKLIFKQSGDPDLLVIQCLRATDLSSCRDDIKIRAYDTIHHYDRSSHPSSQPATNTAPSASGARKRVSKSSHSKSLTAHQSPFLALAPGSDRESCKFSPSPARVGRGKAVPRAAMHNIISARNKVPATIPLDHPLYRDFDEHLNTEMFGNERKGLTWFLDPEWNRPQCEPATGRRDACTRSGSFLRHAYPSCWASVHFHVALAGDFAVTDMVTENGRSVSGAMRWTAQDALEALLQLEGQVGTRDDDLALDEHCFPDGHVGSVYPCWI</sequence>
<keyword evidence="3" id="KW-1185">Reference proteome</keyword>
<reference evidence="2 3" key="1">
    <citation type="submission" date="2016-07" db="EMBL/GenBank/DDBJ databases">
        <title>Pervasive Adenine N6-methylation of Active Genes in Fungi.</title>
        <authorList>
            <consortium name="DOE Joint Genome Institute"/>
            <person name="Mondo S.J."/>
            <person name="Dannebaum R.O."/>
            <person name="Kuo R.C."/>
            <person name="Labutti K."/>
            <person name="Haridas S."/>
            <person name="Kuo A."/>
            <person name="Salamov A."/>
            <person name="Ahrendt S.R."/>
            <person name="Lipzen A."/>
            <person name="Sullivan W."/>
            <person name="Andreopoulos W.B."/>
            <person name="Clum A."/>
            <person name="Lindquist E."/>
            <person name="Daum C."/>
            <person name="Ramamoorthy G.K."/>
            <person name="Gryganskyi A."/>
            <person name="Culley D."/>
            <person name="Magnuson J.K."/>
            <person name="James T.Y."/>
            <person name="O'Malley M.A."/>
            <person name="Stajich J.E."/>
            <person name="Spatafora J.W."/>
            <person name="Visel A."/>
            <person name="Grigoriev I.V."/>
        </authorList>
    </citation>
    <scope>NUCLEOTIDE SEQUENCE [LARGE SCALE GENOMIC DNA]</scope>
    <source>
        <strain evidence="2 3">PL171</strain>
    </source>
</reference>
<comment type="caution">
    <text evidence="2">The sequence shown here is derived from an EMBL/GenBank/DDBJ whole genome shotgun (WGS) entry which is preliminary data.</text>
</comment>
<protein>
    <submittedName>
        <fullName evidence="2">Uncharacterized protein</fullName>
    </submittedName>
</protein>
<feature type="compositionally biased region" description="Basic residues" evidence="1">
    <location>
        <begin position="201"/>
        <end position="210"/>
    </location>
</feature>
<gene>
    <name evidence="2" type="ORF">BCR44DRAFT_1440688</name>
</gene>
<evidence type="ECO:0000313" key="2">
    <source>
        <dbReference type="EMBL" id="ORZ32214.1"/>
    </source>
</evidence>
<accession>A0A1Y2HDY8</accession>
<evidence type="ECO:0000256" key="1">
    <source>
        <dbReference type="SAM" id="MobiDB-lite"/>
    </source>
</evidence>